<sequence length="1000" mass="114474">MSGGDTVETSLAETLKAMQQTMSEMSQKFSNVEKAVDTLQTSQVSLSQNVSTIQSRVRSLSAGNPLGIRRRIFNSPNSIARNETSEQTTPGATNMTVQPLEGETQLEDEDQLADQYEQENLDQFETIRKTSINYEEARRTPFISRIASLRIKDSRKLKLDPYSGLEDPKNYLAAFLIAAGRVELDEADEDAGYCKLFSENLCGQALMWFTQLEPGSISNFDELSAVFLKQYSILMDKSVSDADLWNLSQGPNESLRIFITKFKGVLSKLPRISQQSALSALRKGLRHDSRFKEDLILHKPDTIQDALFRANNWMELEDEKENFAKRNKQEKPTVTVPTKKFEPRESKGPRKFGSQPFNSIVGKQFQGKGRSNTWVRDESLYCDIHKVAGHLTKDCSVLKRHLAELWASGDLSKFNIKDFVKEYHEARDNSKDQNSKKPRLSNEEEPRNSKGKIHVILGGSKLYRDSISSIKKHRRNVLLKASLSEEVDFQGASILFTEEETRHLERPHDDALVITLDVANFEVSRILIDTGTDMPGIDPSIICHELNVDPSFKPVKQKRRKLGLERAKIVNDEVDKLLKIGSIREVQYPEWVANTVVVKKKNGKDRVCIDFTDLNKACPKDSFPLPHIDRLVESTARNELLTFMDAFSGYNQIMMNPEDQEKTSFITNRGIYCYKVMPFGLKNAGATYQRLVNKMFHNHLGKTMEVYIDDMLVKSLKKEDHVKHLEECFDILNKYQMKLNPAKCTFGVPYGEFLGYIVTERGIEANPNQINAFLNMPSPRNFKEVQRLTGRIAALNRFISRSTDKSLPFYQILKGNKGFLWDEKCEEAFGQLKAYLTTPPILSKPEVDEKLYLYVSVSNHAVSGVLVREDRGEQKPVYYISKSMTDPETRYTMMEKLALAVVTSARKLRPYFQSHPVEVLTNQPLRTILHCPSQSGRLAKWAELSWSWSRWCWRPKEAELKQRKPPGFILSGKTPILFRHHCRILIGNTNSRHERKTMRY</sequence>
<keyword evidence="4" id="KW-0808">Transferase</keyword>
<dbReference type="InterPro" id="IPR050951">
    <property type="entry name" value="Retrovirus_Pol_polyprotein"/>
</dbReference>
<dbReference type="AlphaFoldDB" id="A0A8T1XWR7"/>
<dbReference type="PROSITE" id="PS50878">
    <property type="entry name" value="RT_POL"/>
    <property type="match status" value="1"/>
</dbReference>
<accession>A0A8T1XWR7</accession>
<keyword evidence="4" id="KW-0548">Nucleotidyltransferase</keyword>
<evidence type="ECO:0000313" key="5">
    <source>
        <dbReference type="Proteomes" id="UP000694251"/>
    </source>
</evidence>
<keyword evidence="5" id="KW-1185">Reference proteome</keyword>
<gene>
    <name evidence="4" type="ORF">ISN44_As13g009350</name>
</gene>
<dbReference type="Pfam" id="PF03732">
    <property type="entry name" value="Retrotrans_gag"/>
    <property type="match status" value="1"/>
</dbReference>
<feature type="region of interest" description="Disordered" evidence="2">
    <location>
        <begin position="328"/>
        <end position="363"/>
    </location>
</feature>
<dbReference type="PANTHER" id="PTHR37984:SF5">
    <property type="entry name" value="PROTEIN NYNRIN-LIKE"/>
    <property type="match status" value="1"/>
</dbReference>
<evidence type="ECO:0000256" key="1">
    <source>
        <dbReference type="ARBA" id="ARBA00023268"/>
    </source>
</evidence>
<reference evidence="4 5" key="1">
    <citation type="submission" date="2020-12" db="EMBL/GenBank/DDBJ databases">
        <title>Concerted genomic and epigenomic changes stabilize Arabidopsis allopolyploids.</title>
        <authorList>
            <person name="Chen Z."/>
        </authorList>
    </citation>
    <scope>NUCLEOTIDE SEQUENCE [LARGE SCALE GENOMIC DNA]</scope>
    <source>
        <strain evidence="4">As9502</strain>
        <tissue evidence="4">Leaf</tissue>
    </source>
</reference>
<dbReference type="EMBL" id="JAEFBJ010000013">
    <property type="protein sequence ID" value="KAG7537007.1"/>
    <property type="molecule type" value="Genomic_DNA"/>
</dbReference>
<feature type="region of interest" description="Disordered" evidence="2">
    <location>
        <begin position="425"/>
        <end position="451"/>
    </location>
</feature>
<dbReference type="Pfam" id="PF17919">
    <property type="entry name" value="RT_RNaseH_2"/>
    <property type="match status" value="1"/>
</dbReference>
<dbReference type="InterPro" id="IPR041577">
    <property type="entry name" value="RT_RNaseH_2"/>
</dbReference>
<organism evidence="4 5">
    <name type="scientific">Arabidopsis suecica</name>
    <name type="common">Swedish thale-cress</name>
    <name type="synonym">Cardaminopsis suecica</name>
    <dbReference type="NCBI Taxonomy" id="45249"/>
    <lineage>
        <taxon>Eukaryota</taxon>
        <taxon>Viridiplantae</taxon>
        <taxon>Streptophyta</taxon>
        <taxon>Embryophyta</taxon>
        <taxon>Tracheophyta</taxon>
        <taxon>Spermatophyta</taxon>
        <taxon>Magnoliopsida</taxon>
        <taxon>eudicotyledons</taxon>
        <taxon>Gunneridae</taxon>
        <taxon>Pentapetalae</taxon>
        <taxon>rosids</taxon>
        <taxon>malvids</taxon>
        <taxon>Brassicales</taxon>
        <taxon>Brassicaceae</taxon>
        <taxon>Camelineae</taxon>
        <taxon>Arabidopsis</taxon>
    </lineage>
</organism>
<dbReference type="Pfam" id="PF00078">
    <property type="entry name" value="RVT_1"/>
    <property type="match status" value="1"/>
</dbReference>
<dbReference type="Proteomes" id="UP000694251">
    <property type="component" value="Chromosome 13"/>
</dbReference>
<feature type="compositionally biased region" description="Basic and acidic residues" evidence="2">
    <location>
        <begin position="339"/>
        <end position="348"/>
    </location>
</feature>
<dbReference type="CDD" id="cd01647">
    <property type="entry name" value="RT_LTR"/>
    <property type="match status" value="1"/>
</dbReference>
<evidence type="ECO:0000256" key="2">
    <source>
        <dbReference type="SAM" id="MobiDB-lite"/>
    </source>
</evidence>
<dbReference type="PANTHER" id="PTHR37984">
    <property type="entry name" value="PROTEIN CBG26694"/>
    <property type="match status" value="1"/>
</dbReference>
<evidence type="ECO:0000259" key="3">
    <source>
        <dbReference type="PROSITE" id="PS50878"/>
    </source>
</evidence>
<feature type="domain" description="Reverse transcriptase" evidence="3">
    <location>
        <begin position="579"/>
        <end position="758"/>
    </location>
</feature>
<keyword evidence="1" id="KW-0511">Multifunctional enzyme</keyword>
<protein>
    <submittedName>
        <fullName evidence="4">Reverse transcriptase domain</fullName>
    </submittedName>
</protein>
<feature type="compositionally biased region" description="Basic and acidic residues" evidence="2">
    <location>
        <begin position="425"/>
        <end position="448"/>
    </location>
</feature>
<dbReference type="GO" id="GO:0003964">
    <property type="term" value="F:RNA-directed DNA polymerase activity"/>
    <property type="evidence" value="ECO:0007669"/>
    <property type="project" value="UniProtKB-KW"/>
</dbReference>
<dbReference type="InterPro" id="IPR005162">
    <property type="entry name" value="Retrotrans_gag_dom"/>
</dbReference>
<dbReference type="OrthoDB" id="1928766at2759"/>
<dbReference type="InterPro" id="IPR000477">
    <property type="entry name" value="RT_dom"/>
</dbReference>
<evidence type="ECO:0000313" key="4">
    <source>
        <dbReference type="EMBL" id="KAG7537007.1"/>
    </source>
</evidence>
<comment type="caution">
    <text evidence="4">The sequence shown here is derived from an EMBL/GenBank/DDBJ whole genome shotgun (WGS) entry which is preliminary data.</text>
</comment>
<keyword evidence="4" id="KW-0695">RNA-directed DNA polymerase</keyword>
<name>A0A8T1XWR7_ARASU</name>
<proteinExistence type="predicted"/>